<dbReference type="STRING" id="1618481.US54_C0040G0006"/>
<dbReference type="SUPFAM" id="SSF49373">
    <property type="entry name" value="Invasin/intimin cell-adhesion fragments"/>
    <property type="match status" value="1"/>
</dbReference>
<evidence type="ECO:0000313" key="5">
    <source>
        <dbReference type="Proteomes" id="UP000034471"/>
    </source>
</evidence>
<comment type="similarity">
    <text evidence="1">Belongs to the intimin/invasin family.</text>
</comment>
<evidence type="ECO:0000256" key="1">
    <source>
        <dbReference type="ARBA" id="ARBA00010116"/>
    </source>
</evidence>
<organism evidence="4 5">
    <name type="scientific">Candidatus Roizmanbacteria bacterium GW2011_GWA2_37_7</name>
    <dbReference type="NCBI Taxonomy" id="1618481"/>
    <lineage>
        <taxon>Bacteria</taxon>
        <taxon>Candidatus Roizmaniibacteriota</taxon>
    </lineage>
</organism>
<feature type="transmembrane region" description="Helical" evidence="2">
    <location>
        <begin position="6"/>
        <end position="24"/>
    </location>
</feature>
<dbReference type="AlphaFoldDB" id="A0A0G0HFB7"/>
<dbReference type="Gene3D" id="2.60.40.10">
    <property type="entry name" value="Immunoglobulins"/>
    <property type="match status" value="1"/>
</dbReference>
<dbReference type="EMBL" id="LBTJ01000040">
    <property type="protein sequence ID" value="KKQ37230.1"/>
    <property type="molecule type" value="Genomic_DNA"/>
</dbReference>
<dbReference type="Proteomes" id="UP000034471">
    <property type="component" value="Unassembled WGS sequence"/>
</dbReference>
<dbReference type="Pfam" id="PF02369">
    <property type="entry name" value="Big_1"/>
    <property type="match status" value="1"/>
</dbReference>
<sequence>MDKKLIILSSLFFVIFLGFAVYIFTDGSIAQLTRADIATEVSLQKSLLFAWPLTVPADGTSESEITVFVRNQDAGGLAEKSVKLTSSVGTIQEGEQLSDADGKTIFHISSSATGIAEITAFVNNRRLPRQITIQFN</sequence>
<gene>
    <name evidence="4" type="ORF">US54_C0040G0006</name>
</gene>
<protein>
    <recommendedName>
        <fullName evidence="3">Big-1 domain-containing protein</fullName>
    </recommendedName>
</protein>
<name>A0A0G0HFB7_9BACT</name>
<evidence type="ECO:0000313" key="4">
    <source>
        <dbReference type="EMBL" id="KKQ37230.1"/>
    </source>
</evidence>
<comment type="caution">
    <text evidence="4">The sequence shown here is derived from an EMBL/GenBank/DDBJ whole genome shotgun (WGS) entry which is preliminary data.</text>
</comment>
<accession>A0A0G0HFB7</accession>
<dbReference type="InterPro" id="IPR003344">
    <property type="entry name" value="Big_1_dom"/>
</dbReference>
<keyword evidence="2" id="KW-1133">Transmembrane helix</keyword>
<evidence type="ECO:0000256" key="2">
    <source>
        <dbReference type="SAM" id="Phobius"/>
    </source>
</evidence>
<proteinExistence type="inferred from homology"/>
<dbReference type="InterPro" id="IPR008964">
    <property type="entry name" value="Invasin/intimin_cell_adhesion"/>
</dbReference>
<keyword evidence="2" id="KW-0472">Membrane</keyword>
<keyword evidence="2" id="KW-0812">Transmembrane</keyword>
<evidence type="ECO:0000259" key="3">
    <source>
        <dbReference type="Pfam" id="PF02369"/>
    </source>
</evidence>
<reference evidence="4 5" key="1">
    <citation type="journal article" date="2015" name="Nature">
        <title>rRNA introns, odd ribosomes, and small enigmatic genomes across a large radiation of phyla.</title>
        <authorList>
            <person name="Brown C.T."/>
            <person name="Hug L.A."/>
            <person name="Thomas B.C."/>
            <person name="Sharon I."/>
            <person name="Castelle C.J."/>
            <person name="Singh A."/>
            <person name="Wilkins M.J."/>
            <person name="Williams K.H."/>
            <person name="Banfield J.F."/>
        </authorList>
    </citation>
    <scope>NUCLEOTIDE SEQUENCE [LARGE SCALE GENOMIC DNA]</scope>
</reference>
<dbReference type="InterPro" id="IPR013783">
    <property type="entry name" value="Ig-like_fold"/>
</dbReference>
<feature type="domain" description="Big-1" evidence="3">
    <location>
        <begin position="54"/>
        <end position="135"/>
    </location>
</feature>